<name>A0A255DFR5_9MYCO</name>
<dbReference type="AlphaFoldDB" id="A0A255DFR5"/>
<keyword evidence="3" id="KW-1185">Reference proteome</keyword>
<protein>
    <submittedName>
        <fullName evidence="2">Uncharacterized protein</fullName>
    </submittedName>
</protein>
<reference evidence="2 3" key="1">
    <citation type="submission" date="2017-07" db="EMBL/GenBank/DDBJ databases">
        <title>The new phylogeny of genus Mycobacterium.</title>
        <authorList>
            <person name="Tortoli E."/>
            <person name="Trovato A."/>
            <person name="Cirillo D.M."/>
        </authorList>
    </citation>
    <scope>NUCLEOTIDE SEQUENCE [LARGE SCALE GENOMIC DNA]</scope>
    <source>
        <strain evidence="2 3">ATCC 33027</strain>
    </source>
</reference>
<evidence type="ECO:0000313" key="2">
    <source>
        <dbReference type="EMBL" id="OYN77930.1"/>
    </source>
</evidence>
<evidence type="ECO:0000256" key="1">
    <source>
        <dbReference type="SAM" id="SignalP"/>
    </source>
</evidence>
<gene>
    <name evidence="2" type="ORF">CG716_16845</name>
</gene>
<keyword evidence="1" id="KW-0732">Signal</keyword>
<proteinExistence type="predicted"/>
<dbReference type="Proteomes" id="UP000216063">
    <property type="component" value="Unassembled WGS sequence"/>
</dbReference>
<evidence type="ECO:0000313" key="3">
    <source>
        <dbReference type="Proteomes" id="UP000216063"/>
    </source>
</evidence>
<feature type="signal peptide" evidence="1">
    <location>
        <begin position="1"/>
        <end position="19"/>
    </location>
</feature>
<organism evidence="2 3">
    <name type="scientific">Mycolicibacterium sphagni</name>
    <dbReference type="NCBI Taxonomy" id="1786"/>
    <lineage>
        <taxon>Bacteria</taxon>
        <taxon>Bacillati</taxon>
        <taxon>Actinomycetota</taxon>
        <taxon>Actinomycetes</taxon>
        <taxon>Mycobacteriales</taxon>
        <taxon>Mycobacteriaceae</taxon>
        <taxon>Mycolicibacterium</taxon>
    </lineage>
</organism>
<comment type="caution">
    <text evidence="2">The sequence shown here is derived from an EMBL/GenBank/DDBJ whole genome shotgun (WGS) entry which is preliminary data.</text>
</comment>
<feature type="chain" id="PRO_5012197416" evidence="1">
    <location>
        <begin position="20"/>
        <end position="104"/>
    </location>
</feature>
<sequence length="104" mass="11011">MLLLIVATAGLLGAPAAMATHALIVDMAEQCRIQYPGNAQFLPGQAYLVAPRDAFSWRCKRVSVSPDGGIIADLSVDPDAWCSRLNAGRAVISLTSPPNWQCTG</sequence>
<dbReference type="EMBL" id="NOZR01000014">
    <property type="protein sequence ID" value="OYN77930.1"/>
    <property type="molecule type" value="Genomic_DNA"/>
</dbReference>
<accession>A0A255DFR5</accession>